<feature type="region of interest" description="Disordered" evidence="1">
    <location>
        <begin position="401"/>
        <end position="491"/>
    </location>
</feature>
<evidence type="ECO:0000313" key="3">
    <source>
        <dbReference type="EMBL" id="KJR89401.1"/>
    </source>
</evidence>
<name>A0A0F2MMJ3_SPOSC</name>
<feature type="domain" description="DNA replication regulator Sld3 C-terminal" evidence="2">
    <location>
        <begin position="498"/>
        <end position="1005"/>
    </location>
</feature>
<dbReference type="Pfam" id="PF08639">
    <property type="entry name" value="Sld3_STD"/>
    <property type="match status" value="1"/>
</dbReference>
<reference evidence="3 4" key="1">
    <citation type="journal article" date="2014" name="BMC Genomics">
        <title>Comparative genomics of the major fungal agents of human and animal Sporotrichosis: Sporothrix schenckii and Sporothrix brasiliensis.</title>
        <authorList>
            <person name="Teixeira M.M."/>
            <person name="de Almeida L.G."/>
            <person name="Kubitschek-Barreira P."/>
            <person name="Alves F.L."/>
            <person name="Kioshima E.S."/>
            <person name="Abadio A.K."/>
            <person name="Fernandes L."/>
            <person name="Derengowski L.S."/>
            <person name="Ferreira K.S."/>
            <person name="Souza R.C."/>
            <person name="Ruiz J.C."/>
            <person name="de Andrade N.C."/>
            <person name="Paes H.C."/>
            <person name="Nicola A.M."/>
            <person name="Albuquerque P."/>
            <person name="Gerber A.L."/>
            <person name="Martins V.P."/>
            <person name="Peconick L.D."/>
            <person name="Neto A.V."/>
            <person name="Chaucanez C.B."/>
            <person name="Silva P.A."/>
            <person name="Cunha O.L."/>
            <person name="de Oliveira F.F."/>
            <person name="dos Santos T.C."/>
            <person name="Barros A.L."/>
            <person name="Soares M.A."/>
            <person name="de Oliveira L.M."/>
            <person name="Marini M.M."/>
            <person name="Villalobos-Duno H."/>
            <person name="Cunha M.M."/>
            <person name="de Hoog S."/>
            <person name="da Silveira J.F."/>
            <person name="Henrissat B."/>
            <person name="Nino-Vega G.A."/>
            <person name="Cisalpino P.S."/>
            <person name="Mora-Montes H.M."/>
            <person name="Almeida S.R."/>
            <person name="Stajich J.E."/>
            <person name="Lopes-Bezerra L.M."/>
            <person name="Vasconcelos A.T."/>
            <person name="Felipe M.S."/>
        </authorList>
    </citation>
    <scope>NUCLEOTIDE SEQUENCE [LARGE SCALE GENOMIC DNA]</scope>
    <source>
        <strain evidence="3 4">1099-18</strain>
    </source>
</reference>
<sequence>MFLGFLTGKIEQPFHAEDERCAELNDRRGEESNSKPAIAIGDGWGGKMVKEALAIREGATGAEVLANGEGASGGVLRAVELSQVRRAKTTSSSHCIFPEHAPTASCGKERVSWPIRDRKAAWLKTFAPATFYSCTQYLLFTVLDLLPPPPLSSQHGRSSSHAVPRPTTLNSQRPSSQRIERPLSSSGTVHGASPASASRKRPSEHGVPRDAKRRRQDAGVLSADELLKPSIVVRAHPSNPLSRPCTLFPMMLLPREHLPLSYLDLTSPSGNLPSSRHFQSDIRILDLEGRLGSNILIARSPSSNSSSSGGFSSASSIFAIEREEAGIYVLCKLGNWVDVTQLGQHATAVCQQRMPSPAKALGVGKAEEPASITPQVYKERGRKRLAIAELQSIVRRRPASQVVADAAVPASQDEELPLPLLETAEEPKPIPEIPRENKEAHDDLPARPPSQALLQKKSAPLKTAPLPTPPASDTTKRSSAEPTPTVGAELNVPPTAEDIFQNIRNQYFEALYHSLGSLAYFAKGPLSRARAAFHLDCDSNLEMDELIDFLKSIILTSAMIDKKYRETIPDLVSHLRTLEELSDHGDSKRKSKKPKKVKLGSSGLYTGEDVHVRKWWAANKPAPRDDEVFPRPEEVKYTISCLRTRETQLQMILILEIMALETMRPTGDAGESQLPGMVGEMPAVAPIKKEAPKKRNKHNLPLLIDVHADRLCIWQSTTSDEVIALAESQARPVREAATTKTAHSDPLKDFCVDIILPFFSPRLPLVCDTLNRKLGGPVISAPGSRSKMAPNSAKSPSDAKSREKSSSSKSHQRSKPGSAARRSSASTDKTRSLERVLSSERLRRSVSRGPNDAIAQMRSATAAPIPGLKREMSEPALASIPRRSSSTSLKERPSNALSRTSSDVVSARVGRPEETRARKKAMVDAELQEAISALKKPNRELAGKATVEAAEKRLFGIQNQARKSKKQISRPSPGGVQVKATPVNNRFRDVFATTTTMEFHGNERGHVEMHGSYSQRQLEYPLPSDRELLFPGRSVPQVGFLPVSPRVMGTPMAGRVQAMPMRTSTSVPDSAARAAPTTSAPFDTASITTTTTTSTTTATMSKFSMARTSRLESFPKEEDSMPISSPVAARRVASQVVRSGTGAGLPAFRKLGENKAALFDGDMIPASSPLQARSQPAKTMMAETENRETLLSTGTQRRSTLFETPTKVRLVTMEDSAAMKRVMATPLLATPLMATPHHGRSLAAPTTFVGDGNSVQSLYAQMGWEDEIDDLA</sequence>
<dbReference type="Proteomes" id="UP000033710">
    <property type="component" value="Unassembled WGS sequence"/>
</dbReference>
<evidence type="ECO:0000259" key="2">
    <source>
        <dbReference type="Pfam" id="PF08639"/>
    </source>
</evidence>
<feature type="compositionally biased region" description="Basic and acidic residues" evidence="1">
    <location>
        <begin position="201"/>
        <end position="210"/>
    </location>
</feature>
<dbReference type="GO" id="GO:0031261">
    <property type="term" value="C:DNA replication preinitiation complex"/>
    <property type="evidence" value="ECO:0007669"/>
    <property type="project" value="TreeGrafter"/>
</dbReference>
<dbReference type="InterPro" id="IPR042511">
    <property type="entry name" value="Sld3"/>
</dbReference>
<dbReference type="KEGG" id="ssck:SPSK_05824"/>
<feature type="region of interest" description="Disordered" evidence="1">
    <location>
        <begin position="961"/>
        <end position="980"/>
    </location>
</feature>
<dbReference type="Gene3D" id="1.20.58.2130">
    <property type="match status" value="1"/>
</dbReference>
<feature type="compositionally biased region" description="Polar residues" evidence="1">
    <location>
        <begin position="895"/>
        <end position="904"/>
    </location>
</feature>
<dbReference type="PANTHER" id="PTHR28067:SF1">
    <property type="entry name" value="DNA REPLICATION REGULATOR SLD3"/>
    <property type="match status" value="1"/>
</dbReference>
<gene>
    <name evidence="3" type="ORF">SPSK_05824</name>
</gene>
<organism evidence="3 4">
    <name type="scientific">Sporothrix schenckii 1099-18</name>
    <dbReference type="NCBI Taxonomy" id="1397361"/>
    <lineage>
        <taxon>Eukaryota</taxon>
        <taxon>Fungi</taxon>
        <taxon>Dikarya</taxon>
        <taxon>Ascomycota</taxon>
        <taxon>Pezizomycotina</taxon>
        <taxon>Sordariomycetes</taxon>
        <taxon>Sordariomycetidae</taxon>
        <taxon>Ophiostomatales</taxon>
        <taxon>Ophiostomataceae</taxon>
        <taxon>Sporothrix</taxon>
    </lineage>
</organism>
<dbReference type="EMBL" id="AXCR01000001">
    <property type="protein sequence ID" value="KJR89401.1"/>
    <property type="molecule type" value="Genomic_DNA"/>
</dbReference>
<dbReference type="VEuPathDB" id="FungiDB:SPSK_05824"/>
<feature type="compositionally biased region" description="Basic and acidic residues" evidence="1">
    <location>
        <begin position="797"/>
        <end position="806"/>
    </location>
</feature>
<dbReference type="GO" id="GO:0006270">
    <property type="term" value="P:DNA replication initiation"/>
    <property type="evidence" value="ECO:0007669"/>
    <property type="project" value="InterPro"/>
</dbReference>
<feature type="compositionally biased region" description="Polar residues" evidence="1">
    <location>
        <begin position="152"/>
        <end position="188"/>
    </location>
</feature>
<comment type="caution">
    <text evidence="3">The sequence shown here is derived from an EMBL/GenBank/DDBJ whole genome shotgun (WGS) entry which is preliminary data.</text>
</comment>
<dbReference type="RefSeq" id="XP_016592077.1">
    <property type="nucleotide sequence ID" value="XM_016732535.1"/>
</dbReference>
<proteinExistence type="predicted"/>
<dbReference type="PANTHER" id="PTHR28067">
    <property type="entry name" value="DNA REPLICATION REGULATOR SLD3"/>
    <property type="match status" value="1"/>
</dbReference>
<feature type="compositionally biased region" description="Basic and acidic residues" evidence="1">
    <location>
        <begin position="425"/>
        <end position="445"/>
    </location>
</feature>
<feature type="compositionally biased region" description="Basic and acidic residues" evidence="1">
    <location>
        <begin position="828"/>
        <end position="843"/>
    </location>
</feature>
<dbReference type="AlphaFoldDB" id="A0A0F2MMJ3"/>
<reference evidence="3 4" key="2">
    <citation type="journal article" date="2015" name="Eukaryot. Cell">
        <title>Asexual propagation of a virulent clone complex in a human and feline outbreak of sporotrichosis.</title>
        <authorList>
            <person name="Teixeira Mde M."/>
            <person name="Rodrigues A.M."/>
            <person name="Tsui C.K."/>
            <person name="de Almeida L.G."/>
            <person name="Van Diepeningen A.D."/>
            <person name="van den Ende B.G."/>
            <person name="Fernandes G.F."/>
            <person name="Kano R."/>
            <person name="Hamelin R.C."/>
            <person name="Lopes-Bezerra L.M."/>
            <person name="Vasconcelos A.T."/>
            <person name="de Hoog S."/>
            <person name="de Camargo Z.P."/>
            <person name="Felipe M.S."/>
        </authorList>
    </citation>
    <scope>NUCLEOTIDE SEQUENCE [LARGE SCALE GENOMIC DNA]</scope>
    <source>
        <strain evidence="3 4">1099-18</strain>
    </source>
</reference>
<dbReference type="GeneID" id="27667812"/>
<dbReference type="InterPro" id="IPR013948">
    <property type="entry name" value="DNA_replication_reg_Sld3_C"/>
</dbReference>
<evidence type="ECO:0000313" key="4">
    <source>
        <dbReference type="Proteomes" id="UP000033710"/>
    </source>
</evidence>
<feature type="region of interest" description="Disordered" evidence="1">
    <location>
        <begin position="776"/>
        <end position="921"/>
    </location>
</feature>
<accession>A0A0F2MMJ3</accession>
<feature type="region of interest" description="Disordered" evidence="1">
    <location>
        <begin position="151"/>
        <end position="220"/>
    </location>
</feature>
<protein>
    <submittedName>
        <fullName evidence="3">DNA replication regulator SLD3</fullName>
    </submittedName>
</protein>
<evidence type="ECO:0000256" key="1">
    <source>
        <dbReference type="SAM" id="MobiDB-lite"/>
    </source>
</evidence>
<dbReference type="OrthoDB" id="5395343at2759"/>